<evidence type="ECO:0000256" key="1">
    <source>
        <dbReference type="SAM" id="MobiDB-lite"/>
    </source>
</evidence>
<accession>A0ABQ5U0X7</accession>
<gene>
    <name evidence="2" type="ORF">GCM10007924_10300</name>
</gene>
<reference evidence="2" key="2">
    <citation type="submission" date="2023-01" db="EMBL/GenBank/DDBJ databases">
        <title>Draft genome sequence of Sneathiella chinensis strain NBRC 103408.</title>
        <authorList>
            <person name="Sun Q."/>
            <person name="Mori K."/>
        </authorList>
    </citation>
    <scope>NUCLEOTIDE SEQUENCE</scope>
    <source>
        <strain evidence="2">NBRC 103408</strain>
    </source>
</reference>
<dbReference type="Proteomes" id="UP001161409">
    <property type="component" value="Unassembled WGS sequence"/>
</dbReference>
<feature type="region of interest" description="Disordered" evidence="1">
    <location>
        <begin position="124"/>
        <end position="165"/>
    </location>
</feature>
<dbReference type="Pfam" id="PF04386">
    <property type="entry name" value="SspB"/>
    <property type="match status" value="1"/>
</dbReference>
<evidence type="ECO:0000313" key="3">
    <source>
        <dbReference type="Proteomes" id="UP001161409"/>
    </source>
</evidence>
<feature type="compositionally biased region" description="Basic and acidic residues" evidence="1">
    <location>
        <begin position="143"/>
        <end position="154"/>
    </location>
</feature>
<protein>
    <recommendedName>
        <fullName evidence="4">Stringent starvation protein B</fullName>
    </recommendedName>
</protein>
<comment type="caution">
    <text evidence="2">The sequence shown here is derived from an EMBL/GenBank/DDBJ whole genome shotgun (WGS) entry which is preliminary data.</text>
</comment>
<sequence>MGVMDSEINYNQLVEKALLSVVRESLRYVVQNGLPGQQHFYITFSTRNPDVAIPDHLRDKYKDEMTIVLQHQFWNLTVEEDHFSLELSFNNKREPLIIPFAAVTAFADPSVQFGLQFSLDEDLEDAGEEQAPAMEDSPSDAEEASKGSTDEKAGEVITLDAFRKK</sequence>
<evidence type="ECO:0000313" key="2">
    <source>
        <dbReference type="EMBL" id="GLQ05809.1"/>
    </source>
</evidence>
<keyword evidence="3" id="KW-1185">Reference proteome</keyword>
<dbReference type="SUPFAM" id="SSF101738">
    <property type="entry name" value="SspB-like"/>
    <property type="match status" value="1"/>
</dbReference>
<dbReference type="InterPro" id="IPR036760">
    <property type="entry name" value="SspB-like_sf"/>
</dbReference>
<dbReference type="EMBL" id="BSNF01000001">
    <property type="protein sequence ID" value="GLQ05809.1"/>
    <property type="molecule type" value="Genomic_DNA"/>
</dbReference>
<proteinExistence type="predicted"/>
<reference evidence="2" key="1">
    <citation type="journal article" date="2014" name="Int. J. Syst. Evol. Microbiol.">
        <title>Complete genome of a new Firmicutes species belonging to the dominant human colonic microbiota ('Ruminococcus bicirculans') reveals two chromosomes and a selective capacity to utilize plant glucans.</title>
        <authorList>
            <consortium name="NISC Comparative Sequencing Program"/>
            <person name="Wegmann U."/>
            <person name="Louis P."/>
            <person name="Goesmann A."/>
            <person name="Henrissat B."/>
            <person name="Duncan S.H."/>
            <person name="Flint H.J."/>
        </authorList>
    </citation>
    <scope>NUCLEOTIDE SEQUENCE</scope>
    <source>
        <strain evidence="2">NBRC 103408</strain>
    </source>
</reference>
<dbReference type="InterPro" id="IPR007481">
    <property type="entry name" value="SspB"/>
</dbReference>
<dbReference type="Gene3D" id="2.30.30.220">
    <property type="entry name" value="SspB-like"/>
    <property type="match status" value="1"/>
</dbReference>
<evidence type="ECO:0008006" key="4">
    <source>
        <dbReference type="Google" id="ProtNLM"/>
    </source>
</evidence>
<name>A0ABQ5U0X7_9PROT</name>
<organism evidence="2 3">
    <name type="scientific">Sneathiella chinensis</name>
    <dbReference type="NCBI Taxonomy" id="349750"/>
    <lineage>
        <taxon>Bacteria</taxon>
        <taxon>Pseudomonadati</taxon>
        <taxon>Pseudomonadota</taxon>
        <taxon>Alphaproteobacteria</taxon>
        <taxon>Sneathiellales</taxon>
        <taxon>Sneathiellaceae</taxon>
        <taxon>Sneathiella</taxon>
    </lineage>
</organism>